<dbReference type="Gene3D" id="1.10.150.20">
    <property type="entry name" value="5' to 3' exonuclease, C-terminal subdomain"/>
    <property type="match status" value="1"/>
</dbReference>
<accession>A0A1I0CJC7</accession>
<name>A0A1I0CJC7_9FIRM</name>
<protein>
    <submittedName>
        <fullName evidence="3">DNA polymerase V</fullName>
    </submittedName>
</protein>
<dbReference type="GO" id="GO:0009432">
    <property type="term" value="P:SOS response"/>
    <property type="evidence" value="ECO:0007669"/>
    <property type="project" value="TreeGrafter"/>
</dbReference>
<dbReference type="InterPro" id="IPR043128">
    <property type="entry name" value="Rev_trsase/Diguanyl_cyclase"/>
</dbReference>
<comment type="similarity">
    <text evidence="1">Belongs to the DNA polymerase type-Y family.</text>
</comment>
<dbReference type="GO" id="GO:0042276">
    <property type="term" value="P:error-prone translesion synthesis"/>
    <property type="evidence" value="ECO:0007669"/>
    <property type="project" value="TreeGrafter"/>
</dbReference>
<dbReference type="InterPro" id="IPR017961">
    <property type="entry name" value="DNA_pol_Y-fam_little_finger"/>
</dbReference>
<proteinExistence type="inferred from homology"/>
<dbReference type="GO" id="GO:0006281">
    <property type="term" value="P:DNA repair"/>
    <property type="evidence" value="ECO:0007669"/>
    <property type="project" value="InterPro"/>
</dbReference>
<dbReference type="InterPro" id="IPR001126">
    <property type="entry name" value="UmuC"/>
</dbReference>
<dbReference type="PANTHER" id="PTHR11076:SF35">
    <property type="entry name" value="DNA REPAIR PROTEIN HOMOLOG YOBH"/>
    <property type="match status" value="1"/>
</dbReference>
<keyword evidence="4" id="KW-1185">Reference proteome</keyword>
<organism evidence="3 4">
    <name type="scientific">Thomasclavelia cocleata</name>
    <dbReference type="NCBI Taxonomy" id="69824"/>
    <lineage>
        <taxon>Bacteria</taxon>
        <taxon>Bacillati</taxon>
        <taxon>Bacillota</taxon>
        <taxon>Erysipelotrichia</taxon>
        <taxon>Erysipelotrichales</taxon>
        <taxon>Coprobacillaceae</taxon>
        <taxon>Thomasclavelia</taxon>
    </lineage>
</organism>
<dbReference type="PROSITE" id="PS50173">
    <property type="entry name" value="UMUC"/>
    <property type="match status" value="1"/>
</dbReference>
<evidence type="ECO:0000313" key="4">
    <source>
        <dbReference type="Proteomes" id="UP000198558"/>
    </source>
</evidence>
<gene>
    <name evidence="3" type="ORF">SAMN04489758_10358</name>
</gene>
<evidence type="ECO:0000313" key="3">
    <source>
        <dbReference type="EMBL" id="SET19077.1"/>
    </source>
</evidence>
<dbReference type="EMBL" id="FOIN01000003">
    <property type="protein sequence ID" value="SET19077.1"/>
    <property type="molecule type" value="Genomic_DNA"/>
</dbReference>
<dbReference type="Gene3D" id="3.40.1170.60">
    <property type="match status" value="1"/>
</dbReference>
<reference evidence="4" key="1">
    <citation type="submission" date="2016-10" db="EMBL/GenBank/DDBJ databases">
        <authorList>
            <person name="Varghese N."/>
            <person name="Submissions S."/>
        </authorList>
    </citation>
    <scope>NUCLEOTIDE SEQUENCE [LARGE SCALE GENOMIC DNA]</scope>
    <source>
        <strain evidence="4">DSM 1551</strain>
    </source>
</reference>
<dbReference type="Pfam" id="PF11799">
    <property type="entry name" value="IMS_C"/>
    <property type="match status" value="1"/>
</dbReference>
<feature type="domain" description="UmuC" evidence="2">
    <location>
        <begin position="6"/>
        <end position="195"/>
    </location>
</feature>
<dbReference type="GO" id="GO:0003887">
    <property type="term" value="F:DNA-directed DNA polymerase activity"/>
    <property type="evidence" value="ECO:0007669"/>
    <property type="project" value="TreeGrafter"/>
</dbReference>
<evidence type="ECO:0000256" key="1">
    <source>
        <dbReference type="ARBA" id="ARBA00010945"/>
    </source>
</evidence>
<dbReference type="InterPro" id="IPR050116">
    <property type="entry name" value="DNA_polymerase-Y"/>
</dbReference>
<dbReference type="PANTHER" id="PTHR11076">
    <property type="entry name" value="DNA REPAIR POLYMERASE UMUC / TRANSFERASE FAMILY MEMBER"/>
    <property type="match status" value="1"/>
</dbReference>
<dbReference type="GO" id="GO:0003684">
    <property type="term" value="F:damaged DNA binding"/>
    <property type="evidence" value="ECO:0007669"/>
    <property type="project" value="InterPro"/>
</dbReference>
<dbReference type="AlphaFoldDB" id="A0A1I0CJC7"/>
<dbReference type="SUPFAM" id="SSF56672">
    <property type="entry name" value="DNA/RNA polymerases"/>
    <property type="match status" value="1"/>
</dbReference>
<dbReference type="Pfam" id="PF00817">
    <property type="entry name" value="IMS"/>
    <property type="match status" value="1"/>
</dbReference>
<evidence type="ECO:0000259" key="2">
    <source>
        <dbReference type="PROSITE" id="PS50173"/>
    </source>
</evidence>
<dbReference type="Proteomes" id="UP000198558">
    <property type="component" value="Unassembled WGS sequence"/>
</dbReference>
<dbReference type="GO" id="GO:0005829">
    <property type="term" value="C:cytosol"/>
    <property type="evidence" value="ECO:0007669"/>
    <property type="project" value="TreeGrafter"/>
</dbReference>
<dbReference type="Gene3D" id="3.30.70.270">
    <property type="match status" value="1"/>
</dbReference>
<sequence length="419" mass="48256">MEDRIFLCIDLKTFYASVECVERNLDPFNTNLVVADPSRGKGTICLAISPKLKSAGIKNRCRIYEIPEEIEYIVAKPRMKKYIEYSANIYAVYLKYIAKEDIHVYSIDECFLDITKYLKLYQLSAEGLAKKIVDDVLNTTGITATVGIGTNLYLAKVALDIAAKHTKNNMGYLNEQLYQETLWYHQPLTDFWQIGKGISKRLNRLRIFNMYDLAHAGESELYQEFGINAQYLIDHAWGKEPTLISDIKAYKPRSNSISSGQVLFEDYNYDDGLLVVKEMVELKCLELADKHLVTNNITLRVSYSKHAIKSTGGSIKINEITNSYQILIESFNYLYKKTTNPNYSIRKIMISFNELKDDIYESVDLFTDYQKREKEKKIQETILEIKNKYGKNSILKGMNLQNKATTKMRNKLIGGHNSE</sequence>
<dbReference type="InterPro" id="IPR043502">
    <property type="entry name" value="DNA/RNA_pol_sf"/>
</dbReference>